<evidence type="ECO:0000256" key="3">
    <source>
        <dbReference type="ARBA" id="ARBA00022964"/>
    </source>
</evidence>
<evidence type="ECO:0000256" key="4">
    <source>
        <dbReference type="ARBA" id="ARBA00023002"/>
    </source>
</evidence>
<protein>
    <recommendedName>
        <fullName evidence="6">TauD/TfdA-like domain-containing protein</fullName>
    </recommendedName>
</protein>
<dbReference type="SUPFAM" id="SSF51197">
    <property type="entry name" value="Clavaminate synthase-like"/>
    <property type="match status" value="1"/>
</dbReference>
<proteinExistence type="inferred from homology"/>
<dbReference type="InterPro" id="IPR051323">
    <property type="entry name" value="AtsK-like"/>
</dbReference>
<dbReference type="GO" id="GO:0005737">
    <property type="term" value="C:cytoplasm"/>
    <property type="evidence" value="ECO:0007669"/>
    <property type="project" value="TreeGrafter"/>
</dbReference>
<sequence length="210" mass="24140">PMEYPQLKGLPECPLVTEVIKLEHETLNFGGVWHSDTTYLQQPPMASMLYAIEIPPYGGDTLFSNQYMAYETLSDGLKKTLSELVAVNTSSKPEVSMTREDRMREAGMELNILSASHPAVRTHPETGSKALYVNKAHTTHFKDWTELESKSLLEFLFHHQVRTEFTCRFSWEKNSLAFWDNRCVQHNPVNDYQGFRRIMHRVTIAGGKPY</sequence>
<evidence type="ECO:0000313" key="7">
    <source>
        <dbReference type="EMBL" id="SVD16408.1"/>
    </source>
</evidence>
<dbReference type="AlphaFoldDB" id="A0A382T4V5"/>
<keyword evidence="5" id="KW-0408">Iron</keyword>
<reference evidence="7" key="1">
    <citation type="submission" date="2018-05" db="EMBL/GenBank/DDBJ databases">
        <authorList>
            <person name="Lanie J.A."/>
            <person name="Ng W.-L."/>
            <person name="Kazmierczak K.M."/>
            <person name="Andrzejewski T.M."/>
            <person name="Davidsen T.M."/>
            <person name="Wayne K.J."/>
            <person name="Tettelin H."/>
            <person name="Glass J.I."/>
            <person name="Rusch D."/>
            <person name="Podicherti R."/>
            <person name="Tsui H.-C.T."/>
            <person name="Winkler M.E."/>
        </authorList>
    </citation>
    <scope>NUCLEOTIDE SEQUENCE</scope>
</reference>
<dbReference type="GO" id="GO:0000908">
    <property type="term" value="F:taurine dioxygenase activity"/>
    <property type="evidence" value="ECO:0007669"/>
    <property type="project" value="TreeGrafter"/>
</dbReference>
<dbReference type="EMBL" id="UINC01133461">
    <property type="protein sequence ID" value="SVD16408.1"/>
    <property type="molecule type" value="Genomic_DNA"/>
</dbReference>
<dbReference type="GO" id="GO:0006790">
    <property type="term" value="P:sulfur compound metabolic process"/>
    <property type="evidence" value="ECO:0007669"/>
    <property type="project" value="TreeGrafter"/>
</dbReference>
<keyword evidence="3" id="KW-0223">Dioxygenase</keyword>
<dbReference type="GO" id="GO:0046872">
    <property type="term" value="F:metal ion binding"/>
    <property type="evidence" value="ECO:0007669"/>
    <property type="project" value="UniProtKB-KW"/>
</dbReference>
<organism evidence="7">
    <name type="scientific">marine metagenome</name>
    <dbReference type="NCBI Taxonomy" id="408172"/>
    <lineage>
        <taxon>unclassified sequences</taxon>
        <taxon>metagenomes</taxon>
        <taxon>ecological metagenomes</taxon>
    </lineage>
</organism>
<keyword evidence="2" id="KW-0479">Metal-binding</keyword>
<dbReference type="PANTHER" id="PTHR30468">
    <property type="entry name" value="ALPHA-KETOGLUTARATE-DEPENDENT SULFONATE DIOXYGENASE"/>
    <property type="match status" value="1"/>
</dbReference>
<dbReference type="Gene3D" id="3.60.130.10">
    <property type="entry name" value="Clavaminate synthase-like"/>
    <property type="match status" value="1"/>
</dbReference>
<dbReference type="InterPro" id="IPR042098">
    <property type="entry name" value="TauD-like_sf"/>
</dbReference>
<evidence type="ECO:0000256" key="2">
    <source>
        <dbReference type="ARBA" id="ARBA00022723"/>
    </source>
</evidence>
<dbReference type="Pfam" id="PF02668">
    <property type="entry name" value="TauD"/>
    <property type="match status" value="1"/>
</dbReference>
<comment type="similarity">
    <text evidence="1">Belongs to the TfdA dioxygenase family.</text>
</comment>
<accession>A0A382T4V5</accession>
<evidence type="ECO:0000259" key="6">
    <source>
        <dbReference type="Pfam" id="PF02668"/>
    </source>
</evidence>
<evidence type="ECO:0000256" key="1">
    <source>
        <dbReference type="ARBA" id="ARBA00005896"/>
    </source>
</evidence>
<feature type="domain" description="TauD/TfdA-like" evidence="6">
    <location>
        <begin position="28"/>
        <end position="203"/>
    </location>
</feature>
<dbReference type="InterPro" id="IPR003819">
    <property type="entry name" value="TauD/TfdA-like"/>
</dbReference>
<evidence type="ECO:0000256" key="5">
    <source>
        <dbReference type="ARBA" id="ARBA00023004"/>
    </source>
</evidence>
<feature type="non-terminal residue" evidence="7">
    <location>
        <position position="1"/>
    </location>
</feature>
<name>A0A382T4V5_9ZZZZ</name>
<keyword evidence="4" id="KW-0560">Oxidoreductase</keyword>
<dbReference type="PANTHER" id="PTHR30468:SF1">
    <property type="entry name" value="ALPHA-KETOGLUTARATE-DEPENDENT SULFONATE DIOXYGENASE"/>
    <property type="match status" value="1"/>
</dbReference>
<gene>
    <name evidence="7" type="ORF">METZ01_LOCUS369262</name>
</gene>